<feature type="non-terminal residue" evidence="1">
    <location>
        <position position="32"/>
    </location>
</feature>
<evidence type="ECO:0000313" key="1">
    <source>
        <dbReference type="EMBL" id="EJX00113.1"/>
    </source>
</evidence>
<name>J9GEB9_9ZZZZ</name>
<reference evidence="1" key="1">
    <citation type="journal article" date="2012" name="PLoS ONE">
        <title>Gene sets for utilization of primary and secondary nutrition supplies in the distal gut of endangered iberian lynx.</title>
        <authorList>
            <person name="Alcaide M."/>
            <person name="Messina E."/>
            <person name="Richter M."/>
            <person name="Bargiela R."/>
            <person name="Peplies J."/>
            <person name="Huws S.A."/>
            <person name="Newbold C.J."/>
            <person name="Golyshin P.N."/>
            <person name="Simon M.A."/>
            <person name="Lopez G."/>
            <person name="Yakimov M.M."/>
            <person name="Ferrer M."/>
        </authorList>
    </citation>
    <scope>NUCLEOTIDE SEQUENCE</scope>
</reference>
<comment type="caution">
    <text evidence="1">The sequence shown here is derived from an EMBL/GenBank/DDBJ whole genome shotgun (WGS) entry which is preliminary data.</text>
</comment>
<dbReference type="EMBL" id="AMCI01003528">
    <property type="protein sequence ID" value="EJX00113.1"/>
    <property type="molecule type" value="Genomic_DNA"/>
</dbReference>
<gene>
    <name evidence="1" type="ORF">EVA_11782</name>
</gene>
<dbReference type="AlphaFoldDB" id="J9GEB9"/>
<protein>
    <submittedName>
        <fullName evidence="1">Uncharacterized protein</fullName>
    </submittedName>
</protein>
<proteinExistence type="predicted"/>
<accession>J9GEB9</accession>
<sequence>MRGKSYGYGRGRLRIGNPMDLDSVEAIHAESI</sequence>
<organism evidence="1">
    <name type="scientific">gut metagenome</name>
    <dbReference type="NCBI Taxonomy" id="749906"/>
    <lineage>
        <taxon>unclassified sequences</taxon>
        <taxon>metagenomes</taxon>
        <taxon>organismal metagenomes</taxon>
    </lineage>
</organism>